<dbReference type="PANTHER" id="PTHR45615:SF63">
    <property type="entry name" value="CHROMOSOME UNDETERMINED SCAFFOLD_10, WHOLE GENOME SHOTGUN SEQUENCE"/>
    <property type="match status" value="1"/>
</dbReference>
<evidence type="ECO:0000313" key="4">
    <source>
        <dbReference type="Proteomes" id="UP000247152"/>
    </source>
</evidence>
<gene>
    <name evidence="2" type="ORF">DGG96_09965</name>
    <name evidence="3" type="ORF">ELY20_08005</name>
</gene>
<sequence length="1476" mass="170511">MFETIFAAVETLQNELIKINGDTALPTNTEKLNKELSDLLFINPNLLPDSFELPQTVTIKEKDKKTRQEVKKQIALATKEQQDKYSRQVLQAVFNIANSIPKPNAGYIEISATLVTNRNVITQSFNSLDSTWVPKIFDDRTYQVGKALQTFLETALSEQALAELPESLRGVGKVRKPAENLLKSLKWTLDWRIYIYEIHSNLEKSKEYLEFKTERRMQWFNQFEPLKKKINDAERLFFNVNSILKQEPPTETTALQTHLENVQTHLIDLKQKYEEIKIEMQKFAEFNERWKKENDERNLPKEIISSPFIRALNTEISNSVLKSQLIIKEWTRLVAEEFVADELREERIATALEDTYEQGQSIVDKAFSVTEIMISSLIKDQGFIDLHIADVTSLRDYIDKDTALSRLPIPKPPCVTGEFPEISLNVVLSTDADNSVKLTANRDAYDKALKELNDYHDKLVKGKEKLASTDLNDALPAWPEEFPYQDIFKKARSEKQKQLLTEMESQINAVNKLIQTATLEKSRINRELIKFNRDGATKQASSRIQETFQKKEDSKKYSSYVNYDYHRTQIRYERALSSKQAHKSQLTEVASKISTTEEAIKQQRDSIKKLQIKRKHRELFLLETKEKLTQFKEDLSKHQGFYIPADKIPQAELIKYLECGSNEFYDNLYQRAQNGNAYYGANITYGIDWASYLLGSRQHESDFQKVSKDIEAKIELIDKELKIKLEGQDEQPESESIAEENLWSLQKSYQKATHQKKEGELRLDLLKTQQEQLHKEQKETNELLDILNQGKSELEQKVKQADLTMQHDEFSNQQAILASDMLKLEYALADIGESVANFDQLFQNLANLANEELLAQSADLEEQLNTICRPLTERKTYWEKSVAELIKQVQETINSLEKKWKQVPPSPELASEFQDLKKQLTASLEDKGIENTYATLSIKIAEKQNALLQLKELAVTQIKSTELLQKASLLEQMSPDERGELYEQIKHFENEIEPQLTVIMENSNELVKKKVDATKKMLEGLIQVKNSIEDLEHLPKINFVYAELDRRVDACEPNMVLARRKLLKEIELFEQSDLGISLTRIRINNNPAVKKEREPVLQMHYKIGYFKMLYKPSPKEGCDLHLLDDLPTKEEFDNDKLGTYKKCYIYSKEASQLYYISYGKSEPVKINDPDLFQENLEMIKKQRNTDPLKLTGEEIYTLITLNGGHSLPTLFADLEAEEDQKDKDSILEHLDHVIAGYEGFKERETKLSPNAAQARQKLFSDIKEFEESELVTLLNYISERETREPEIQAKIERLAELKAKLNTFKMAYDEIGTKQAINKAIEKATTSTEQFGQARADLKTRYFGEESIFDNYLKERKSTFAFRDFFSSAAALVLGCFGYKTESQKREEYLEELQAALQAYQKAPIDNVEEVNSTHSQLLEKIDIGLKNFSPRSKEGEDHGKSLNAKLTAFRTAVENVHSQVPEKQEELDYSVISYV</sequence>
<protein>
    <submittedName>
        <fullName evidence="2">Uncharacterized protein</fullName>
    </submittedName>
</protein>
<dbReference type="PANTHER" id="PTHR45615">
    <property type="entry name" value="MYOSIN HEAVY CHAIN, NON-MUSCLE"/>
    <property type="match status" value="1"/>
</dbReference>
<keyword evidence="1" id="KW-0175">Coiled coil</keyword>
<evidence type="ECO:0000313" key="3">
    <source>
        <dbReference type="EMBL" id="RUR23073.1"/>
    </source>
</evidence>
<keyword evidence="5" id="KW-1185">Reference proteome</keyword>
<dbReference type="Proteomes" id="UP000247152">
    <property type="component" value="Unassembled WGS sequence"/>
</dbReference>
<feature type="coiled-coil region" evidence="1">
    <location>
        <begin position="777"/>
        <end position="804"/>
    </location>
</feature>
<dbReference type="Proteomes" id="UP000287374">
    <property type="component" value="Unassembled WGS sequence"/>
</dbReference>
<comment type="caution">
    <text evidence="2">The sequence shown here is derived from an EMBL/GenBank/DDBJ whole genome shotgun (WGS) entry which is preliminary data.</text>
</comment>
<dbReference type="OrthoDB" id="5654358at2"/>
<dbReference type="RefSeq" id="WP_110142525.1">
    <property type="nucleotide sequence ID" value="NZ_QHJG01000014.1"/>
</dbReference>
<accession>A0A317U5S6</accession>
<evidence type="ECO:0000313" key="2">
    <source>
        <dbReference type="EMBL" id="PWY55832.1"/>
    </source>
</evidence>
<proteinExistence type="predicted"/>
<reference evidence="3 5" key="2">
    <citation type="submission" date="2018-12" db="EMBL/GenBank/DDBJ databases">
        <title>Legionella sp,whole genome shotgun sequence.</title>
        <authorList>
            <person name="Wu H."/>
        </authorList>
    </citation>
    <scope>NUCLEOTIDE SEQUENCE [LARGE SCALE GENOMIC DNA]</scope>
    <source>
        <strain evidence="3">Km489</strain>
        <strain evidence="5">km489</strain>
    </source>
</reference>
<evidence type="ECO:0000256" key="1">
    <source>
        <dbReference type="SAM" id="Coils"/>
    </source>
</evidence>
<organism evidence="2 4">
    <name type="scientific">Legionella qingyii</name>
    <dbReference type="NCBI Taxonomy" id="2184757"/>
    <lineage>
        <taxon>Bacteria</taxon>
        <taxon>Pseudomonadati</taxon>
        <taxon>Pseudomonadota</taxon>
        <taxon>Gammaproteobacteria</taxon>
        <taxon>Legionellales</taxon>
        <taxon>Legionellaceae</taxon>
        <taxon>Legionella</taxon>
    </lineage>
</organism>
<dbReference type="EMBL" id="QHJG01000014">
    <property type="protein sequence ID" value="PWY55832.1"/>
    <property type="molecule type" value="Genomic_DNA"/>
</dbReference>
<reference evidence="2 4" key="1">
    <citation type="submission" date="2018-05" db="EMBL/GenBank/DDBJ databases">
        <title>Legionella qingyii sp.nov., whole genome shotgun sequence.</title>
        <authorList>
            <person name="Wu H."/>
            <person name="Zhu Q."/>
            <person name="Hu C."/>
        </authorList>
    </citation>
    <scope>NUCLEOTIDE SEQUENCE [LARGE SCALE GENOMIC DNA]</scope>
    <source>
        <strain evidence="2 4">HEB18</strain>
    </source>
</reference>
<evidence type="ECO:0000313" key="5">
    <source>
        <dbReference type="Proteomes" id="UP000287374"/>
    </source>
</evidence>
<dbReference type="EMBL" id="RZGX01000009">
    <property type="protein sequence ID" value="RUR23073.1"/>
    <property type="molecule type" value="Genomic_DNA"/>
</dbReference>
<name>A0A317U5S6_9GAMM</name>